<dbReference type="Proteomes" id="UP000017973">
    <property type="component" value="Unassembled WGS sequence"/>
</dbReference>
<name>V6M5H1_9BACL</name>
<dbReference type="RefSeq" id="WP_023557237.1">
    <property type="nucleotide sequence ID" value="NZ_KI629785.1"/>
</dbReference>
<keyword evidence="1" id="KW-1133">Transmembrane helix</keyword>
<dbReference type="STRING" id="1408254.T458_16865"/>
<proteinExistence type="predicted"/>
<evidence type="ECO:0000313" key="2">
    <source>
        <dbReference type="EMBL" id="EST53824.1"/>
    </source>
</evidence>
<protein>
    <submittedName>
        <fullName evidence="2">Uncharacterized protein</fullName>
    </submittedName>
</protein>
<dbReference type="HOGENOM" id="CLU_2631238_0_0_9"/>
<gene>
    <name evidence="2" type="ORF">T458_16865</name>
</gene>
<feature type="transmembrane region" description="Helical" evidence="1">
    <location>
        <begin position="34"/>
        <end position="51"/>
    </location>
</feature>
<reference evidence="2 3" key="1">
    <citation type="journal article" date="2014" name="Genome Announc.">
        <title>Draft Genome Sequence of Brevibacillus panacihumi Strain W25, a Halotolerant Hydrocarbon-Degrading Bacterium.</title>
        <authorList>
            <person name="Wang X."/>
            <person name="Jin D."/>
            <person name="Zhou L."/>
            <person name="Wu L."/>
            <person name="An W."/>
            <person name="Chen Y."/>
            <person name="Zhao L."/>
        </authorList>
    </citation>
    <scope>NUCLEOTIDE SEQUENCE [LARGE SCALE GENOMIC DNA]</scope>
    <source>
        <strain evidence="2 3">W25</strain>
    </source>
</reference>
<evidence type="ECO:0000256" key="1">
    <source>
        <dbReference type="SAM" id="Phobius"/>
    </source>
</evidence>
<keyword evidence="3" id="KW-1185">Reference proteome</keyword>
<dbReference type="AlphaFoldDB" id="V6M5H1"/>
<keyword evidence="1" id="KW-0812">Transmembrane</keyword>
<evidence type="ECO:0000313" key="3">
    <source>
        <dbReference type="Proteomes" id="UP000017973"/>
    </source>
</evidence>
<sequence length="77" mass="9302">MDKLFQIVFGCALLIMFFRYHQKKKRWDPSQRRIVGLIYLLTLLILIASLFPNVQLMPVNYINDYFSPQMMMWVKQS</sequence>
<accession>V6M5H1</accession>
<dbReference type="PATRIC" id="fig|1408254.3.peg.3318"/>
<comment type="caution">
    <text evidence="2">The sequence shown here is derived from an EMBL/GenBank/DDBJ whole genome shotgun (WGS) entry which is preliminary data.</text>
</comment>
<keyword evidence="1" id="KW-0472">Membrane</keyword>
<dbReference type="EMBL" id="AYJU01000017">
    <property type="protein sequence ID" value="EST53824.1"/>
    <property type="molecule type" value="Genomic_DNA"/>
</dbReference>
<feature type="transmembrane region" description="Helical" evidence="1">
    <location>
        <begin position="6"/>
        <end position="22"/>
    </location>
</feature>
<organism evidence="2 3">
    <name type="scientific">Brevibacillus panacihumi W25</name>
    <dbReference type="NCBI Taxonomy" id="1408254"/>
    <lineage>
        <taxon>Bacteria</taxon>
        <taxon>Bacillati</taxon>
        <taxon>Bacillota</taxon>
        <taxon>Bacilli</taxon>
        <taxon>Bacillales</taxon>
        <taxon>Paenibacillaceae</taxon>
        <taxon>Brevibacillus</taxon>
    </lineage>
</organism>